<dbReference type="CDD" id="cd02966">
    <property type="entry name" value="TlpA_like_family"/>
    <property type="match status" value="1"/>
</dbReference>
<dbReference type="PROSITE" id="PS00194">
    <property type="entry name" value="THIOREDOXIN_1"/>
    <property type="match status" value="1"/>
</dbReference>
<feature type="signal peptide" evidence="2">
    <location>
        <begin position="1"/>
        <end position="28"/>
    </location>
</feature>
<dbReference type="GO" id="GO:0016209">
    <property type="term" value="F:antioxidant activity"/>
    <property type="evidence" value="ECO:0007669"/>
    <property type="project" value="InterPro"/>
</dbReference>
<name>A0A2R8A9L1_9RHOB</name>
<dbReference type="InterPro" id="IPR000866">
    <property type="entry name" value="AhpC/TSA"/>
</dbReference>
<reference evidence="4 5" key="1">
    <citation type="submission" date="2018-03" db="EMBL/GenBank/DDBJ databases">
        <authorList>
            <person name="Keele B.F."/>
        </authorList>
    </citation>
    <scope>NUCLEOTIDE SEQUENCE [LARGE SCALE GENOMIC DNA]</scope>
    <source>
        <strain evidence="4 5">CeCT 8812</strain>
    </source>
</reference>
<dbReference type="PANTHER" id="PTHR42852:SF17">
    <property type="entry name" value="THIOREDOXIN-LIKE PROTEIN HI_1115"/>
    <property type="match status" value="1"/>
</dbReference>
<evidence type="ECO:0000313" key="5">
    <source>
        <dbReference type="Proteomes" id="UP000244932"/>
    </source>
</evidence>
<sequence length="195" mass="20927">MSAWISGMVTKAVTLAVFYAGSAALANAQDLQSVMAGLQEGDMRKLVIHSEPQALPDRPFTDPDGNEFTLADYEGQIVLLNFWATWCAPCREEMPDLEALQRDYGGEDFAVVPVATGRNSLPGIRAFFGEIGVSELPILLDPQGQLARRSGVLGLPVTVLMDREGNEIARLQGGAHWADADARALIEAVIAQTGS</sequence>
<evidence type="ECO:0000259" key="3">
    <source>
        <dbReference type="PROSITE" id="PS51352"/>
    </source>
</evidence>
<dbReference type="InterPro" id="IPR013766">
    <property type="entry name" value="Thioredoxin_domain"/>
</dbReference>
<dbReference type="InterPro" id="IPR036249">
    <property type="entry name" value="Thioredoxin-like_sf"/>
</dbReference>
<evidence type="ECO:0000256" key="2">
    <source>
        <dbReference type="SAM" id="SignalP"/>
    </source>
</evidence>
<dbReference type="InterPro" id="IPR017937">
    <property type="entry name" value="Thioredoxin_CS"/>
</dbReference>
<organism evidence="4 5">
    <name type="scientific">Pontivivens insulae</name>
    <dbReference type="NCBI Taxonomy" id="1639689"/>
    <lineage>
        <taxon>Bacteria</taxon>
        <taxon>Pseudomonadati</taxon>
        <taxon>Pseudomonadota</taxon>
        <taxon>Alphaproteobacteria</taxon>
        <taxon>Rhodobacterales</taxon>
        <taxon>Paracoccaceae</taxon>
        <taxon>Pontivivens</taxon>
    </lineage>
</organism>
<protein>
    <submittedName>
        <fullName evidence="4">Thiol:disulfide interchange protein TlpA</fullName>
    </submittedName>
</protein>
<dbReference type="GO" id="GO:0015036">
    <property type="term" value="F:disulfide oxidoreductase activity"/>
    <property type="evidence" value="ECO:0007669"/>
    <property type="project" value="UniProtKB-ARBA"/>
</dbReference>
<proteinExistence type="predicted"/>
<dbReference type="EMBL" id="OMKW01000002">
    <property type="protein sequence ID" value="SPF28815.1"/>
    <property type="molecule type" value="Genomic_DNA"/>
</dbReference>
<evidence type="ECO:0000313" key="4">
    <source>
        <dbReference type="EMBL" id="SPF28815.1"/>
    </source>
</evidence>
<dbReference type="PANTHER" id="PTHR42852">
    <property type="entry name" value="THIOL:DISULFIDE INTERCHANGE PROTEIN DSBE"/>
    <property type="match status" value="1"/>
</dbReference>
<dbReference type="PROSITE" id="PS51352">
    <property type="entry name" value="THIOREDOXIN_2"/>
    <property type="match status" value="1"/>
</dbReference>
<evidence type="ECO:0000256" key="1">
    <source>
        <dbReference type="ARBA" id="ARBA00023284"/>
    </source>
</evidence>
<gene>
    <name evidence="4" type="primary">tlpA</name>
    <name evidence="4" type="ORF">POI8812_01118</name>
</gene>
<dbReference type="InterPro" id="IPR050553">
    <property type="entry name" value="Thioredoxin_ResA/DsbE_sf"/>
</dbReference>
<feature type="domain" description="Thioredoxin" evidence="3">
    <location>
        <begin position="49"/>
        <end position="191"/>
    </location>
</feature>
<dbReference type="Gene3D" id="3.40.30.10">
    <property type="entry name" value="Glutaredoxin"/>
    <property type="match status" value="1"/>
</dbReference>
<dbReference type="Proteomes" id="UP000244932">
    <property type="component" value="Unassembled WGS sequence"/>
</dbReference>
<keyword evidence="5" id="KW-1185">Reference proteome</keyword>
<dbReference type="SUPFAM" id="SSF52833">
    <property type="entry name" value="Thioredoxin-like"/>
    <property type="match status" value="1"/>
</dbReference>
<keyword evidence="2" id="KW-0732">Signal</keyword>
<dbReference type="AlphaFoldDB" id="A0A2R8A9L1"/>
<dbReference type="Pfam" id="PF00578">
    <property type="entry name" value="AhpC-TSA"/>
    <property type="match status" value="1"/>
</dbReference>
<dbReference type="RefSeq" id="WP_245895284.1">
    <property type="nucleotide sequence ID" value="NZ_OMKW01000002.1"/>
</dbReference>
<keyword evidence="1" id="KW-0676">Redox-active center</keyword>
<accession>A0A2R8A9L1</accession>
<feature type="chain" id="PRO_5015302573" evidence="2">
    <location>
        <begin position="29"/>
        <end position="195"/>
    </location>
</feature>